<dbReference type="PANTHER" id="PTHR40763">
    <property type="entry name" value="MEMBRANE PROTEIN-RELATED"/>
    <property type="match status" value="1"/>
</dbReference>
<evidence type="ECO:0000313" key="3">
    <source>
        <dbReference type="EMBL" id="BBA97218.1"/>
    </source>
</evidence>
<reference evidence="3 4" key="2">
    <citation type="journal article" date="2011" name="J. Antibiot.">
        <title>Furaquinocins I and J: novel polyketide isoprenoid hybrid compounds from Streptomyces reveromyceticus SN-593.</title>
        <authorList>
            <person name="Panthee S."/>
            <person name="Takahashi S."/>
            <person name="Takagi H."/>
            <person name="Nogawa T."/>
            <person name="Oowada E."/>
            <person name="Uramoto M."/>
            <person name="Osada H."/>
        </authorList>
    </citation>
    <scope>NUCLEOTIDE SEQUENCE [LARGE SCALE GENOMIC DNA]</scope>
    <source>
        <strain evidence="3 4">SN-593</strain>
    </source>
</reference>
<reference evidence="3 4" key="1">
    <citation type="journal article" date="2010" name="J. Bacteriol.">
        <title>Biochemical characterization of a novel indole prenyltransferase from Streptomyces sp. SN-593.</title>
        <authorList>
            <person name="Takahashi S."/>
            <person name="Takagi H."/>
            <person name="Toyoda A."/>
            <person name="Uramoto M."/>
            <person name="Nogawa T."/>
            <person name="Ueki M."/>
            <person name="Sakaki Y."/>
            <person name="Osada H."/>
        </authorList>
    </citation>
    <scope>NUCLEOTIDE SEQUENCE [LARGE SCALE GENOMIC DNA]</scope>
    <source>
        <strain evidence="3 4">SN-593</strain>
    </source>
</reference>
<feature type="compositionally biased region" description="Basic and acidic residues" evidence="1">
    <location>
        <begin position="8"/>
        <end position="23"/>
    </location>
</feature>
<proteinExistence type="predicted"/>
<dbReference type="Proteomes" id="UP000595703">
    <property type="component" value="Chromosome"/>
</dbReference>
<evidence type="ECO:0000313" key="4">
    <source>
        <dbReference type="Proteomes" id="UP000595703"/>
    </source>
</evidence>
<name>A0A7U3UR86_9ACTN</name>
<dbReference type="InterPro" id="IPR012551">
    <property type="entry name" value="DUF1707_SHOCT-like"/>
</dbReference>
<keyword evidence="4" id="KW-1185">Reference proteome</keyword>
<reference evidence="3 4" key="3">
    <citation type="journal article" date="2011" name="Nat. Chem. Biol.">
        <title>Reveromycin A biosynthesis uses RevG and RevJ for stereospecific spiroacetal formation.</title>
        <authorList>
            <person name="Takahashi S."/>
            <person name="Toyoda A."/>
            <person name="Sekiyama Y."/>
            <person name="Takagi H."/>
            <person name="Nogawa T."/>
            <person name="Uramoto M."/>
            <person name="Suzuki R."/>
            <person name="Koshino H."/>
            <person name="Kumano T."/>
            <person name="Panthee S."/>
            <person name="Dairi T."/>
            <person name="Ishikawa J."/>
            <person name="Ikeda H."/>
            <person name="Sakaki Y."/>
            <person name="Osada H."/>
        </authorList>
    </citation>
    <scope>NUCLEOTIDE SEQUENCE [LARGE SCALE GENOMIC DNA]</scope>
    <source>
        <strain evidence="3 4">SN-593</strain>
    </source>
</reference>
<accession>A0A7U3UR86</accession>
<protein>
    <recommendedName>
        <fullName evidence="2">DUF1707 domain-containing protein</fullName>
    </recommendedName>
</protein>
<dbReference type="EMBL" id="AP018365">
    <property type="protein sequence ID" value="BBA97218.1"/>
    <property type="molecule type" value="Genomic_DNA"/>
</dbReference>
<dbReference type="Pfam" id="PF08044">
    <property type="entry name" value="DUF1707"/>
    <property type="match status" value="1"/>
</dbReference>
<reference evidence="3 4" key="4">
    <citation type="journal article" date="2020" name="Sci. Rep.">
        <title>beta-carboline chemical signals induce reveromycin production through a LuxR family regulator in Streptomyces sp. SN-593.</title>
        <authorList>
            <person name="Panthee S."/>
            <person name="Kito N."/>
            <person name="Hayashi T."/>
            <person name="Shimizu T."/>
            <person name="Ishikawa J."/>
            <person name="Hamamoto H."/>
            <person name="Osada H."/>
            <person name="Takahashi S."/>
        </authorList>
    </citation>
    <scope>NUCLEOTIDE SEQUENCE [LARGE SCALE GENOMIC DNA]</scope>
    <source>
        <strain evidence="3 4">SN-593</strain>
    </source>
</reference>
<sequence>MTGLPARGRREELRPSDRDREQVAEALRSAAAEGRIDFAELDERIGAAYDARSYGALDVLTRDLPAGAAGAAAPSTGRAAWGSRWAVAVFGGFARKGAWTVPRSITALCLWGGGVIDLSEARFTGPETRVRAYALWGGMRVVVPADAEVYVGGVGLLGLFGRRASGPGAVGAPRIRVQGLAMWGAVTVKRAG</sequence>
<feature type="region of interest" description="Disordered" evidence="1">
    <location>
        <begin position="1"/>
        <end position="25"/>
    </location>
</feature>
<gene>
    <name evidence="3" type="ORF">RVR_2859</name>
</gene>
<dbReference type="AlphaFoldDB" id="A0A7U3UR86"/>
<dbReference type="KEGG" id="arev:RVR_2859"/>
<organism evidence="3 4">
    <name type="scientific">Actinacidiphila reveromycinica</name>
    <dbReference type="NCBI Taxonomy" id="659352"/>
    <lineage>
        <taxon>Bacteria</taxon>
        <taxon>Bacillati</taxon>
        <taxon>Actinomycetota</taxon>
        <taxon>Actinomycetes</taxon>
        <taxon>Kitasatosporales</taxon>
        <taxon>Streptomycetaceae</taxon>
        <taxon>Actinacidiphila</taxon>
    </lineage>
</organism>
<evidence type="ECO:0000259" key="2">
    <source>
        <dbReference type="Pfam" id="PF08044"/>
    </source>
</evidence>
<dbReference type="PANTHER" id="PTHR40763:SF4">
    <property type="entry name" value="DUF1707 DOMAIN-CONTAINING PROTEIN"/>
    <property type="match status" value="1"/>
</dbReference>
<dbReference type="RefSeq" id="WP_202233536.1">
    <property type="nucleotide sequence ID" value="NZ_AP018365.1"/>
</dbReference>
<feature type="domain" description="DUF1707" evidence="2">
    <location>
        <begin position="13"/>
        <end position="65"/>
    </location>
</feature>
<evidence type="ECO:0000256" key="1">
    <source>
        <dbReference type="SAM" id="MobiDB-lite"/>
    </source>
</evidence>